<gene>
    <name evidence="1" type="ORF">SCHCODRAFT_234663</name>
</gene>
<dbReference type="EMBL" id="GL377306">
    <property type="protein sequence ID" value="EFI96717.1"/>
    <property type="molecule type" value="Genomic_DNA"/>
</dbReference>
<proteinExistence type="predicted"/>
<dbReference type="GeneID" id="9589398"/>
<dbReference type="HOGENOM" id="CLU_1579428_0_0_1"/>
<dbReference type="InParanoid" id="D8Q416"/>
<protein>
    <submittedName>
        <fullName evidence="1">Uncharacterized protein</fullName>
    </submittedName>
</protein>
<keyword evidence="2" id="KW-1185">Reference proteome</keyword>
<dbReference type="VEuPathDB" id="FungiDB:SCHCODRAFT_02627161"/>
<dbReference type="OrthoDB" id="3352450at2759"/>
<dbReference type="RefSeq" id="XP_003031620.1">
    <property type="nucleotide sequence ID" value="XM_003031574.1"/>
</dbReference>
<organism evidence="2">
    <name type="scientific">Schizophyllum commune (strain H4-8 / FGSC 9210)</name>
    <name type="common">Split gill fungus</name>
    <dbReference type="NCBI Taxonomy" id="578458"/>
    <lineage>
        <taxon>Eukaryota</taxon>
        <taxon>Fungi</taxon>
        <taxon>Dikarya</taxon>
        <taxon>Basidiomycota</taxon>
        <taxon>Agaricomycotina</taxon>
        <taxon>Agaricomycetes</taxon>
        <taxon>Agaricomycetidae</taxon>
        <taxon>Agaricales</taxon>
        <taxon>Schizophyllaceae</taxon>
        <taxon>Schizophyllum</taxon>
    </lineage>
</organism>
<dbReference type="KEGG" id="scm:SCHCO_02627161"/>
<dbReference type="Proteomes" id="UP000007431">
    <property type="component" value="Unassembled WGS sequence"/>
</dbReference>
<evidence type="ECO:0000313" key="2">
    <source>
        <dbReference type="Proteomes" id="UP000007431"/>
    </source>
</evidence>
<evidence type="ECO:0000313" key="1">
    <source>
        <dbReference type="EMBL" id="EFI96717.1"/>
    </source>
</evidence>
<name>D8Q416_SCHCM</name>
<accession>D8Q416</accession>
<dbReference type="AlphaFoldDB" id="D8Q416"/>
<dbReference type="eggNOG" id="ENOG502RBWZ">
    <property type="taxonomic scope" value="Eukaryota"/>
</dbReference>
<sequence length="169" mass="18137">MTPQTTVPCRTAASWLALTTTTGDTSHGFRFLLALLSARSYQQALFKMSDVPSERPTIFGINADKPVEPLPANAAERVIKEAKKEGAFAGLTGGLVSSLLGSRLFKFGPKTSLFSGVAAGLLSGYFFTEAFQETALAQLRQEQIRQARERLYAAQGGQMQDTAPTDSTA</sequence>
<reference evidence="1 2" key="1">
    <citation type="journal article" date="2010" name="Nat. Biotechnol.">
        <title>Genome sequence of the model mushroom Schizophyllum commune.</title>
        <authorList>
            <person name="Ohm R.A."/>
            <person name="de Jong J.F."/>
            <person name="Lugones L.G."/>
            <person name="Aerts A."/>
            <person name="Kothe E."/>
            <person name="Stajich J.E."/>
            <person name="de Vries R.P."/>
            <person name="Record E."/>
            <person name="Levasseur A."/>
            <person name="Baker S.E."/>
            <person name="Bartholomew K.A."/>
            <person name="Coutinho P.M."/>
            <person name="Erdmann S."/>
            <person name="Fowler T.J."/>
            <person name="Gathman A.C."/>
            <person name="Lombard V."/>
            <person name="Henrissat B."/>
            <person name="Knabe N."/>
            <person name="Kuees U."/>
            <person name="Lilly W.W."/>
            <person name="Lindquist E."/>
            <person name="Lucas S."/>
            <person name="Magnuson J.K."/>
            <person name="Piumi F."/>
            <person name="Raudaskoski M."/>
            <person name="Salamov A."/>
            <person name="Schmutz J."/>
            <person name="Schwarze F.W.M.R."/>
            <person name="vanKuyk P.A."/>
            <person name="Horton J.S."/>
            <person name="Grigoriev I.V."/>
            <person name="Woesten H.A.B."/>
        </authorList>
    </citation>
    <scope>NUCLEOTIDE SEQUENCE [LARGE SCALE GENOMIC DNA]</scope>
    <source>
        <strain evidence="2">H4-8 / FGSC 9210</strain>
    </source>
</reference>